<protein>
    <submittedName>
        <fullName evidence="2">N-acetylglucosamine kinase</fullName>
    </submittedName>
</protein>
<dbReference type="Gene3D" id="3.30.420.40">
    <property type="match status" value="2"/>
</dbReference>
<evidence type="ECO:0000259" key="1">
    <source>
        <dbReference type="Pfam" id="PF01869"/>
    </source>
</evidence>
<dbReference type="InterPro" id="IPR002731">
    <property type="entry name" value="ATPase_BadF"/>
</dbReference>
<keyword evidence="2" id="KW-0418">Kinase</keyword>
<accession>A0ABW0LVJ6</accession>
<dbReference type="GO" id="GO:0016301">
    <property type="term" value="F:kinase activity"/>
    <property type="evidence" value="ECO:0007669"/>
    <property type="project" value="UniProtKB-KW"/>
</dbReference>
<dbReference type="InterPro" id="IPR052519">
    <property type="entry name" value="Euk-type_GlcNAc_Kinase"/>
</dbReference>
<organism evidence="2 3">
    <name type="scientific">Cohnella suwonensis</name>
    <dbReference type="NCBI Taxonomy" id="696072"/>
    <lineage>
        <taxon>Bacteria</taxon>
        <taxon>Bacillati</taxon>
        <taxon>Bacillota</taxon>
        <taxon>Bacilli</taxon>
        <taxon>Bacillales</taxon>
        <taxon>Paenibacillaceae</taxon>
        <taxon>Cohnella</taxon>
    </lineage>
</organism>
<keyword evidence="2" id="KW-0808">Transferase</keyword>
<feature type="domain" description="ATPase BadF/BadG/BcrA/BcrD type" evidence="1">
    <location>
        <begin position="5"/>
        <end position="300"/>
    </location>
</feature>
<dbReference type="EMBL" id="JBHSMH010000042">
    <property type="protein sequence ID" value="MFC5469888.1"/>
    <property type="molecule type" value="Genomic_DNA"/>
</dbReference>
<comment type="caution">
    <text evidence="2">The sequence shown here is derived from an EMBL/GenBank/DDBJ whole genome shotgun (WGS) entry which is preliminary data.</text>
</comment>
<gene>
    <name evidence="2" type="ORF">ACFPPD_14230</name>
</gene>
<dbReference type="RefSeq" id="WP_209751035.1">
    <property type="nucleotide sequence ID" value="NZ_JBHSMH010000042.1"/>
</dbReference>
<dbReference type="PANTHER" id="PTHR43190">
    <property type="entry name" value="N-ACETYL-D-GLUCOSAMINE KINASE"/>
    <property type="match status" value="1"/>
</dbReference>
<dbReference type="CDD" id="cd24007">
    <property type="entry name" value="ASKHA_NBD_eukNAGK-like"/>
    <property type="match status" value="1"/>
</dbReference>
<sequence length="319" mass="33542">MPYYLGVDAGGSKTHAAVADAEGRILGFGKSGYGNHQSGRDEAFANIRAAVGEALSAAGLAPDRISLASYGLAGADREPDYRILRPFVRTLGIGRHEVVCDTMIALRAGTPHSFGIALICGTGTNCGGRSRSGEEKQIGGFGYLYGDMGGGADLAAEAFRSVVRAWEGRGPSTSLTAVMLDLWGYPDVETMVHDFLDRDEKRVPLTIVPRLFAEAASGDRVSAGILERQGEELGATAQAMIRKLDLTACRFDVVLAGSVAAKGEGEYVTAPVVSAVARVAPLANVVRLKAEPVVGAILRAMDADGVDAPYERLKEWTIG</sequence>
<proteinExistence type="predicted"/>
<dbReference type="SUPFAM" id="SSF53067">
    <property type="entry name" value="Actin-like ATPase domain"/>
    <property type="match status" value="2"/>
</dbReference>
<reference evidence="3" key="1">
    <citation type="journal article" date="2019" name="Int. J. Syst. Evol. Microbiol.">
        <title>The Global Catalogue of Microorganisms (GCM) 10K type strain sequencing project: providing services to taxonomists for standard genome sequencing and annotation.</title>
        <authorList>
            <consortium name="The Broad Institute Genomics Platform"/>
            <consortium name="The Broad Institute Genome Sequencing Center for Infectious Disease"/>
            <person name="Wu L."/>
            <person name="Ma J."/>
        </authorList>
    </citation>
    <scope>NUCLEOTIDE SEQUENCE [LARGE SCALE GENOMIC DNA]</scope>
    <source>
        <strain evidence="3">CCUG 57113</strain>
    </source>
</reference>
<evidence type="ECO:0000313" key="2">
    <source>
        <dbReference type="EMBL" id="MFC5469888.1"/>
    </source>
</evidence>
<dbReference type="InterPro" id="IPR043129">
    <property type="entry name" value="ATPase_NBD"/>
</dbReference>
<dbReference type="PANTHER" id="PTHR43190:SF3">
    <property type="entry name" value="N-ACETYL-D-GLUCOSAMINE KINASE"/>
    <property type="match status" value="1"/>
</dbReference>
<keyword evidence="3" id="KW-1185">Reference proteome</keyword>
<name>A0ABW0LVJ6_9BACL</name>
<dbReference type="Proteomes" id="UP001596105">
    <property type="component" value="Unassembled WGS sequence"/>
</dbReference>
<evidence type="ECO:0000313" key="3">
    <source>
        <dbReference type="Proteomes" id="UP001596105"/>
    </source>
</evidence>
<dbReference type="Pfam" id="PF01869">
    <property type="entry name" value="BcrAD_BadFG"/>
    <property type="match status" value="1"/>
</dbReference>